<sequence length="132" mass="15688">MWFGFTAFVDEFLREGKEIMNGLEREKVDVVGKLLMMSVNRRIPLSKIYHNKFSFRITEDFRGRVEKYLNYFQVVVEVDGKIVLELVNWDLTFEMSLVDEDKYTLQTLCLTARSFFHSFQVHLAIESEKFAK</sequence>
<dbReference type="InterPro" id="IPR045040">
    <property type="entry name" value="PORR_fam"/>
</dbReference>
<reference evidence="2 3" key="1">
    <citation type="submission" date="2019-12" db="EMBL/GenBank/DDBJ databases">
        <authorList>
            <person name="Alioto T."/>
            <person name="Alioto T."/>
            <person name="Gomez Garrido J."/>
        </authorList>
    </citation>
    <scope>NUCLEOTIDE SEQUENCE [LARGE SCALE GENOMIC DNA]</scope>
</reference>
<dbReference type="EMBL" id="CACTIH010000431">
    <property type="protein sequence ID" value="CAA2960683.1"/>
    <property type="molecule type" value="Genomic_DNA"/>
</dbReference>
<keyword evidence="3" id="KW-1185">Reference proteome</keyword>
<dbReference type="Gramene" id="OE9A055318T1">
    <property type="protein sequence ID" value="OE9A055318C1"/>
    <property type="gene ID" value="OE9A055318"/>
</dbReference>
<dbReference type="OrthoDB" id="10634210at2759"/>
<accession>A0A8S0Q3Y4</accession>
<name>A0A8S0Q3Y4_OLEEU</name>
<protein>
    <recommendedName>
        <fullName evidence="1">PORR domain-containing protein</fullName>
    </recommendedName>
</protein>
<dbReference type="InterPro" id="IPR021099">
    <property type="entry name" value="PORR_domain"/>
</dbReference>
<organism evidence="2 3">
    <name type="scientific">Olea europaea subsp. europaea</name>
    <dbReference type="NCBI Taxonomy" id="158383"/>
    <lineage>
        <taxon>Eukaryota</taxon>
        <taxon>Viridiplantae</taxon>
        <taxon>Streptophyta</taxon>
        <taxon>Embryophyta</taxon>
        <taxon>Tracheophyta</taxon>
        <taxon>Spermatophyta</taxon>
        <taxon>Magnoliopsida</taxon>
        <taxon>eudicotyledons</taxon>
        <taxon>Gunneridae</taxon>
        <taxon>Pentapetalae</taxon>
        <taxon>asterids</taxon>
        <taxon>lamiids</taxon>
        <taxon>Lamiales</taxon>
        <taxon>Oleaceae</taxon>
        <taxon>Oleeae</taxon>
        <taxon>Olea</taxon>
    </lineage>
</organism>
<gene>
    <name evidence="2" type="ORF">OLEA9_A055318</name>
</gene>
<dbReference type="Pfam" id="PF11955">
    <property type="entry name" value="PORR"/>
    <property type="match status" value="1"/>
</dbReference>
<dbReference type="AlphaFoldDB" id="A0A8S0Q3Y4"/>
<evidence type="ECO:0000313" key="2">
    <source>
        <dbReference type="EMBL" id="CAA2960683.1"/>
    </source>
</evidence>
<comment type="caution">
    <text evidence="2">The sequence shown here is derived from an EMBL/GenBank/DDBJ whole genome shotgun (WGS) entry which is preliminary data.</text>
</comment>
<dbReference type="GO" id="GO:0003723">
    <property type="term" value="F:RNA binding"/>
    <property type="evidence" value="ECO:0007669"/>
    <property type="project" value="InterPro"/>
</dbReference>
<evidence type="ECO:0000259" key="1">
    <source>
        <dbReference type="Pfam" id="PF11955"/>
    </source>
</evidence>
<dbReference type="Proteomes" id="UP000594638">
    <property type="component" value="Unassembled WGS sequence"/>
</dbReference>
<feature type="domain" description="PORR" evidence="1">
    <location>
        <begin position="2"/>
        <end position="126"/>
    </location>
</feature>
<evidence type="ECO:0000313" key="3">
    <source>
        <dbReference type="Proteomes" id="UP000594638"/>
    </source>
</evidence>
<proteinExistence type="predicted"/>
<dbReference type="PANTHER" id="PTHR31476">
    <property type="entry name" value="PROTEIN WHAT'S THIS FACTOR 1 HOMOLOG, CHLOROPLASTIC"/>
    <property type="match status" value="1"/>
</dbReference>
<dbReference type="PANTHER" id="PTHR31476:SF14">
    <property type="entry name" value="OS09G0473400 PROTEIN"/>
    <property type="match status" value="1"/>
</dbReference>